<proteinExistence type="predicted"/>
<sequence>SSRGDLMKIEVSGFLELSATLVELMKEMGIDPAGFLRDRLVEAVESIEEKIANELQILSPCLTSDLSLEVVED</sequence>
<feature type="non-terminal residue" evidence="1">
    <location>
        <position position="1"/>
    </location>
</feature>
<dbReference type="EMBL" id="BARW01018172">
    <property type="protein sequence ID" value="GAI95826.1"/>
    <property type="molecule type" value="Genomic_DNA"/>
</dbReference>
<protein>
    <submittedName>
        <fullName evidence="1">Uncharacterized protein</fullName>
    </submittedName>
</protein>
<comment type="caution">
    <text evidence="1">The sequence shown here is derived from an EMBL/GenBank/DDBJ whole genome shotgun (WGS) entry which is preliminary data.</text>
</comment>
<organism evidence="1">
    <name type="scientific">marine sediment metagenome</name>
    <dbReference type="NCBI Taxonomy" id="412755"/>
    <lineage>
        <taxon>unclassified sequences</taxon>
        <taxon>metagenomes</taxon>
        <taxon>ecological metagenomes</taxon>
    </lineage>
</organism>
<accession>X1TWR0</accession>
<evidence type="ECO:0000313" key="1">
    <source>
        <dbReference type="EMBL" id="GAI95826.1"/>
    </source>
</evidence>
<gene>
    <name evidence="1" type="ORF">S12H4_31172</name>
</gene>
<name>X1TWR0_9ZZZZ</name>
<dbReference type="AlphaFoldDB" id="X1TWR0"/>
<reference evidence="1" key="1">
    <citation type="journal article" date="2014" name="Front. Microbiol.">
        <title>High frequency of phylogenetically diverse reductive dehalogenase-homologous genes in deep subseafloor sedimentary metagenomes.</title>
        <authorList>
            <person name="Kawai M."/>
            <person name="Futagami T."/>
            <person name="Toyoda A."/>
            <person name="Takaki Y."/>
            <person name="Nishi S."/>
            <person name="Hori S."/>
            <person name="Arai W."/>
            <person name="Tsubouchi T."/>
            <person name="Morono Y."/>
            <person name="Uchiyama I."/>
            <person name="Ito T."/>
            <person name="Fujiyama A."/>
            <person name="Inagaki F."/>
            <person name="Takami H."/>
        </authorList>
    </citation>
    <scope>NUCLEOTIDE SEQUENCE</scope>
    <source>
        <strain evidence="1">Expedition CK06-06</strain>
    </source>
</reference>